<evidence type="ECO:0000313" key="2">
    <source>
        <dbReference type="Proteomes" id="UP000035996"/>
    </source>
</evidence>
<comment type="caution">
    <text evidence="1">The sequence shown here is derived from an EMBL/GenBank/DDBJ whole genome shotgun (WGS) entry which is preliminary data.</text>
</comment>
<dbReference type="AlphaFoldDB" id="A0A0J6D402"/>
<proteinExistence type="predicted"/>
<keyword evidence="2" id="KW-1185">Reference proteome</keyword>
<accession>A0A0J6D402</accession>
<name>A0A0J6D402_9BACL</name>
<dbReference type="Proteomes" id="UP000035996">
    <property type="component" value="Unassembled WGS sequence"/>
</dbReference>
<sequence length="67" mass="8023">MKRMQGNNRYSQVLYQTQKARARCMKLEKEPYIRTIATLTGFSEEEILESLEFGDVDYIMKLRLHYS</sequence>
<dbReference type="EMBL" id="LELK01000001">
    <property type="protein sequence ID" value="KMM39024.1"/>
    <property type="molecule type" value="Genomic_DNA"/>
</dbReference>
<protein>
    <submittedName>
        <fullName evidence="1">Uncharacterized protein</fullName>
    </submittedName>
</protein>
<gene>
    <name evidence="1" type="ORF">AB986_07255</name>
</gene>
<dbReference type="RefSeq" id="WP_048310194.1">
    <property type="nucleotide sequence ID" value="NZ_CP119526.1"/>
</dbReference>
<organism evidence="1 2">
    <name type="scientific">Guptibacillus hwajinpoensis</name>
    <dbReference type="NCBI Taxonomy" id="208199"/>
    <lineage>
        <taxon>Bacteria</taxon>
        <taxon>Bacillati</taxon>
        <taxon>Bacillota</taxon>
        <taxon>Bacilli</taxon>
        <taxon>Bacillales</taxon>
        <taxon>Guptibacillaceae</taxon>
        <taxon>Guptibacillus</taxon>
    </lineage>
</organism>
<reference evidence="1" key="1">
    <citation type="submission" date="2015-06" db="EMBL/GenBank/DDBJ databases">
        <authorList>
            <person name="Liu B."/>
            <person name="Wang J."/>
            <person name="Zhu Y."/>
            <person name="Liu G."/>
            <person name="Chen Q."/>
            <person name="Zheng C."/>
            <person name="Che J."/>
            <person name="Ge C."/>
            <person name="Shi H."/>
            <person name="Pan Z."/>
            <person name="Liu X."/>
        </authorList>
    </citation>
    <scope>NUCLEOTIDE SEQUENCE [LARGE SCALE GENOMIC DNA]</scope>
    <source>
        <strain evidence="1">DSM 16346</strain>
    </source>
</reference>
<evidence type="ECO:0000313" key="1">
    <source>
        <dbReference type="EMBL" id="KMM39024.1"/>
    </source>
</evidence>